<name>W6YX82_COCMI</name>
<evidence type="ECO:0000313" key="2">
    <source>
        <dbReference type="Proteomes" id="UP000054032"/>
    </source>
</evidence>
<feature type="non-terminal residue" evidence="1">
    <location>
        <position position="111"/>
    </location>
</feature>
<dbReference type="Proteomes" id="UP000054032">
    <property type="component" value="Unassembled WGS sequence"/>
</dbReference>
<dbReference type="AlphaFoldDB" id="W6YX82"/>
<accession>W6YX82</accession>
<dbReference type="KEGG" id="bor:COCMIDRAFT_46078"/>
<gene>
    <name evidence="1" type="ORF">COCMIDRAFT_46078</name>
</gene>
<protein>
    <submittedName>
        <fullName evidence="1">Uncharacterized protein</fullName>
    </submittedName>
</protein>
<evidence type="ECO:0000313" key="1">
    <source>
        <dbReference type="EMBL" id="EUC42133.1"/>
    </source>
</evidence>
<proteinExistence type="predicted"/>
<dbReference type="GeneID" id="19124305"/>
<dbReference type="OrthoDB" id="3681985at2759"/>
<sequence length="111" mass="12525">MRPRSSAARHFGLLPHDPFSALSFRLDHLRLVHSILCKFAPHRLLVASLGIPWMVCINTFPQLRVYVEVCTLVFHPEKALDLVQTLCLSNNPIVNLLDPRVPGYLHGLGHV</sequence>
<dbReference type="EMBL" id="KI964072">
    <property type="protein sequence ID" value="EUC42133.1"/>
    <property type="molecule type" value="Genomic_DNA"/>
</dbReference>
<keyword evidence="2" id="KW-1185">Reference proteome</keyword>
<dbReference type="HOGENOM" id="CLU_1948620_0_0_1"/>
<dbReference type="RefSeq" id="XP_007691365.1">
    <property type="nucleotide sequence ID" value="XM_007693175.1"/>
</dbReference>
<organism evidence="1 2">
    <name type="scientific">Bipolaris oryzae ATCC 44560</name>
    <dbReference type="NCBI Taxonomy" id="930090"/>
    <lineage>
        <taxon>Eukaryota</taxon>
        <taxon>Fungi</taxon>
        <taxon>Dikarya</taxon>
        <taxon>Ascomycota</taxon>
        <taxon>Pezizomycotina</taxon>
        <taxon>Dothideomycetes</taxon>
        <taxon>Pleosporomycetidae</taxon>
        <taxon>Pleosporales</taxon>
        <taxon>Pleosporineae</taxon>
        <taxon>Pleosporaceae</taxon>
        <taxon>Bipolaris</taxon>
    </lineage>
</organism>
<reference evidence="1 2" key="1">
    <citation type="journal article" date="2013" name="PLoS Genet.">
        <title>Comparative genome structure, secondary metabolite, and effector coding capacity across Cochliobolus pathogens.</title>
        <authorList>
            <person name="Condon B.J."/>
            <person name="Leng Y."/>
            <person name="Wu D."/>
            <person name="Bushley K.E."/>
            <person name="Ohm R.A."/>
            <person name="Otillar R."/>
            <person name="Martin J."/>
            <person name="Schackwitz W."/>
            <person name="Grimwood J."/>
            <person name="MohdZainudin N."/>
            <person name="Xue C."/>
            <person name="Wang R."/>
            <person name="Manning V.A."/>
            <person name="Dhillon B."/>
            <person name="Tu Z.J."/>
            <person name="Steffenson B.J."/>
            <person name="Salamov A."/>
            <person name="Sun H."/>
            <person name="Lowry S."/>
            <person name="LaButti K."/>
            <person name="Han J."/>
            <person name="Copeland A."/>
            <person name="Lindquist E."/>
            <person name="Barry K."/>
            <person name="Schmutz J."/>
            <person name="Baker S.E."/>
            <person name="Ciuffetti L.M."/>
            <person name="Grigoriev I.V."/>
            <person name="Zhong S."/>
            <person name="Turgeon B.G."/>
        </authorList>
    </citation>
    <scope>NUCLEOTIDE SEQUENCE [LARGE SCALE GENOMIC DNA]</scope>
    <source>
        <strain evidence="1 2">ATCC 44560</strain>
    </source>
</reference>